<comment type="subcellular location">
    <subcellularLocation>
        <location evidence="1">Membrane</location>
        <topology evidence="1">Multi-pass membrane protein</topology>
    </subcellularLocation>
</comment>
<evidence type="ECO:0000256" key="3">
    <source>
        <dbReference type="ARBA" id="ARBA00022989"/>
    </source>
</evidence>
<dbReference type="Proteomes" id="UP001385951">
    <property type="component" value="Unassembled WGS sequence"/>
</dbReference>
<keyword evidence="2 5" id="KW-0812">Transmembrane</keyword>
<dbReference type="AlphaFoldDB" id="A0AAW0GNW6"/>
<evidence type="ECO:0000256" key="2">
    <source>
        <dbReference type="ARBA" id="ARBA00022692"/>
    </source>
</evidence>
<keyword evidence="3 5" id="KW-1133">Transmembrane helix</keyword>
<keyword evidence="7" id="KW-1185">Reference proteome</keyword>
<evidence type="ECO:0000256" key="4">
    <source>
        <dbReference type="ARBA" id="ARBA00023136"/>
    </source>
</evidence>
<dbReference type="EMBL" id="JASBNA010000003">
    <property type="protein sequence ID" value="KAK7693539.1"/>
    <property type="molecule type" value="Genomic_DNA"/>
</dbReference>
<gene>
    <name evidence="6" type="ORF">QCA50_003108</name>
</gene>
<evidence type="ECO:0000313" key="7">
    <source>
        <dbReference type="Proteomes" id="UP001385951"/>
    </source>
</evidence>
<dbReference type="SUPFAM" id="SSF103473">
    <property type="entry name" value="MFS general substrate transporter"/>
    <property type="match status" value="1"/>
</dbReference>
<dbReference type="GO" id="GO:0005886">
    <property type="term" value="C:plasma membrane"/>
    <property type="evidence" value="ECO:0007669"/>
    <property type="project" value="TreeGrafter"/>
</dbReference>
<protein>
    <submittedName>
        <fullName evidence="6">Uncharacterized protein</fullName>
    </submittedName>
</protein>
<dbReference type="GO" id="GO:0022857">
    <property type="term" value="F:transmembrane transporter activity"/>
    <property type="evidence" value="ECO:0007669"/>
    <property type="project" value="TreeGrafter"/>
</dbReference>
<feature type="transmembrane region" description="Helical" evidence="5">
    <location>
        <begin position="67"/>
        <end position="88"/>
    </location>
</feature>
<keyword evidence="4 5" id="KW-0472">Membrane</keyword>
<feature type="transmembrane region" description="Helical" evidence="5">
    <location>
        <begin position="28"/>
        <end position="47"/>
    </location>
</feature>
<dbReference type="InterPro" id="IPR036259">
    <property type="entry name" value="MFS_trans_sf"/>
</dbReference>
<organism evidence="6 7">
    <name type="scientific">Cerrena zonata</name>
    <dbReference type="NCBI Taxonomy" id="2478898"/>
    <lineage>
        <taxon>Eukaryota</taxon>
        <taxon>Fungi</taxon>
        <taxon>Dikarya</taxon>
        <taxon>Basidiomycota</taxon>
        <taxon>Agaricomycotina</taxon>
        <taxon>Agaricomycetes</taxon>
        <taxon>Polyporales</taxon>
        <taxon>Cerrenaceae</taxon>
        <taxon>Cerrena</taxon>
    </lineage>
</organism>
<reference evidence="6 7" key="1">
    <citation type="submission" date="2022-09" db="EMBL/GenBank/DDBJ databases">
        <authorList>
            <person name="Palmer J.M."/>
        </authorList>
    </citation>
    <scope>NUCLEOTIDE SEQUENCE [LARGE SCALE GENOMIC DNA]</scope>
    <source>
        <strain evidence="6 7">DSM 7382</strain>
    </source>
</reference>
<sequence>MWFSWVIIVLGYGLMIQLDEKSNTAEKVLYLLISAVGIGCLFQTPLIGLQAAMPLKDMATSTSTFGFIRTLGGTVGISVGQAILSGFLRRKGRSDPWPQH</sequence>
<dbReference type="PANTHER" id="PTHR23501:SF102">
    <property type="entry name" value="DRUG TRANSPORTER, PUTATIVE (AFU_ORTHOLOGUE AFUA_3G08530)-RELATED"/>
    <property type="match status" value="1"/>
</dbReference>
<name>A0AAW0GNW6_9APHY</name>
<evidence type="ECO:0000256" key="5">
    <source>
        <dbReference type="SAM" id="Phobius"/>
    </source>
</evidence>
<evidence type="ECO:0000256" key="1">
    <source>
        <dbReference type="ARBA" id="ARBA00004141"/>
    </source>
</evidence>
<comment type="caution">
    <text evidence="6">The sequence shown here is derived from an EMBL/GenBank/DDBJ whole genome shotgun (WGS) entry which is preliminary data.</text>
</comment>
<accession>A0AAW0GNW6</accession>
<evidence type="ECO:0000313" key="6">
    <source>
        <dbReference type="EMBL" id="KAK7693539.1"/>
    </source>
</evidence>
<proteinExistence type="predicted"/>
<dbReference type="PANTHER" id="PTHR23501">
    <property type="entry name" value="MAJOR FACILITATOR SUPERFAMILY"/>
    <property type="match status" value="1"/>
</dbReference>